<dbReference type="Proteomes" id="UP001386972">
    <property type="component" value="Unassembled WGS sequence"/>
</dbReference>
<keyword evidence="4" id="KW-0408">Iron</keyword>
<dbReference type="EMBL" id="JBBNAW010000003">
    <property type="protein sequence ID" value="MEK2608785.1"/>
    <property type="molecule type" value="Genomic_DNA"/>
</dbReference>
<feature type="region of interest" description="Disordered" evidence="6">
    <location>
        <begin position="1"/>
        <end position="20"/>
    </location>
</feature>
<evidence type="ECO:0000256" key="1">
    <source>
        <dbReference type="ARBA" id="ARBA00001966"/>
    </source>
</evidence>
<keyword evidence="2" id="KW-0949">S-adenosyl-L-methionine</keyword>
<sequence>MPLQSSELDPAVRGSRKSTSGNFSRQIRAIAISAPECISGTKSGRALNSSDPVSLFNACRCAADLARGRESGWAMSNWATDRRNLRDKFLLMYSLDEVEKLKELLLSERANILFIGAMTICMPGAIECAKAAKALLGDEILIILGGRHINETMYLKDENNRLSSFVKHHSASPSRLIRDRAIPPLFDVVIAGEAEKVIAEVGELFSRSDHCPLSYIIKHLNTNTAGRWIADFPIEDTTLVSKGIALKHDDLPSVVKTFGVTASFDVFSERMTSHLFSDTGPGCIYDCDFCSERRLITGGIQEIESAPYRLYSQLQETVDIIERDHPNRLASAFIEDSTLLSGSPAAITKLCQMLESHPIDIIFGGQFTIDQILRKKELIQRLALSGMRYIFIGLETLDPSEIGGVNKDTQRP</sequence>
<accession>A0ABU8ZY80</accession>
<keyword evidence="8" id="KW-1185">Reference proteome</keyword>
<dbReference type="NCBIfam" id="TIGR04434">
    <property type="entry name" value="rSAM_Pput_1520"/>
    <property type="match status" value="1"/>
</dbReference>
<dbReference type="SFLD" id="SFLDG01082">
    <property type="entry name" value="B12-binding_domain_containing"/>
    <property type="match status" value="1"/>
</dbReference>
<evidence type="ECO:0000256" key="4">
    <source>
        <dbReference type="ARBA" id="ARBA00023004"/>
    </source>
</evidence>
<comment type="cofactor">
    <cofactor evidence="1">
        <name>[4Fe-4S] cluster</name>
        <dbReference type="ChEBI" id="CHEBI:49883"/>
    </cofactor>
</comment>
<organism evidence="7 8">
    <name type="scientific">Pseudomonas shirazensis</name>
    <dbReference type="NCBI Taxonomy" id="2745494"/>
    <lineage>
        <taxon>Bacteria</taxon>
        <taxon>Pseudomonadati</taxon>
        <taxon>Pseudomonadota</taxon>
        <taxon>Gammaproteobacteria</taxon>
        <taxon>Pseudomonadales</taxon>
        <taxon>Pseudomonadaceae</taxon>
        <taxon>Pseudomonas</taxon>
    </lineage>
</organism>
<dbReference type="RefSeq" id="WP_340611509.1">
    <property type="nucleotide sequence ID" value="NZ_JBBNAW010000003.1"/>
</dbReference>
<dbReference type="InterPro" id="IPR051198">
    <property type="entry name" value="BchE-like"/>
</dbReference>
<dbReference type="SFLD" id="SFLDS00029">
    <property type="entry name" value="Radical_SAM"/>
    <property type="match status" value="1"/>
</dbReference>
<evidence type="ECO:0000256" key="2">
    <source>
        <dbReference type="ARBA" id="ARBA00022691"/>
    </source>
</evidence>
<comment type="caution">
    <text evidence="7">The sequence shown here is derived from an EMBL/GenBank/DDBJ whole genome shotgun (WGS) entry which is preliminary data.</text>
</comment>
<keyword evidence="5" id="KW-0411">Iron-sulfur</keyword>
<dbReference type="InterPro" id="IPR058240">
    <property type="entry name" value="rSAM_sf"/>
</dbReference>
<reference evidence="7 8" key="1">
    <citation type="submission" date="2024-03" db="EMBL/GenBank/DDBJ databases">
        <title>Screening, Identification and Application of a Plant Lactobacillus Strain.</title>
        <authorList>
            <person name="Li Y.L."/>
        </authorList>
    </citation>
    <scope>NUCLEOTIDE SEQUENCE [LARGE SCALE GENOMIC DNA]</scope>
    <source>
        <strain evidence="7 8">JDB</strain>
    </source>
</reference>
<dbReference type="InterPro" id="IPR007197">
    <property type="entry name" value="rSAM"/>
</dbReference>
<evidence type="ECO:0000256" key="3">
    <source>
        <dbReference type="ARBA" id="ARBA00022723"/>
    </source>
</evidence>
<evidence type="ECO:0000313" key="7">
    <source>
        <dbReference type="EMBL" id="MEK2608785.1"/>
    </source>
</evidence>
<protein>
    <submittedName>
        <fullName evidence="7">B12-binding domain/radical SAM domain-containing protein</fullName>
    </submittedName>
</protein>
<dbReference type="PANTHER" id="PTHR43409">
    <property type="entry name" value="ANAEROBIC MAGNESIUM-PROTOPORPHYRIN IX MONOMETHYL ESTER CYCLASE-RELATED"/>
    <property type="match status" value="1"/>
</dbReference>
<dbReference type="SUPFAM" id="SSF102114">
    <property type="entry name" value="Radical SAM enzymes"/>
    <property type="match status" value="1"/>
</dbReference>
<evidence type="ECO:0000256" key="6">
    <source>
        <dbReference type="SAM" id="MobiDB-lite"/>
    </source>
</evidence>
<dbReference type="InterPro" id="IPR030973">
    <property type="entry name" value="CHP04434"/>
</dbReference>
<name>A0ABU8ZY80_9PSED</name>
<evidence type="ECO:0000313" key="8">
    <source>
        <dbReference type="Proteomes" id="UP001386972"/>
    </source>
</evidence>
<evidence type="ECO:0000256" key="5">
    <source>
        <dbReference type="ARBA" id="ARBA00023014"/>
    </source>
</evidence>
<keyword evidence="3" id="KW-0479">Metal-binding</keyword>
<gene>
    <name evidence="7" type="ORF">WLF18_06670</name>
</gene>
<proteinExistence type="predicted"/>